<dbReference type="InterPro" id="IPR001509">
    <property type="entry name" value="Epimerase_deHydtase"/>
</dbReference>
<name>A0A842HQ98_9BURK</name>
<dbReference type="AlphaFoldDB" id="A0A842HQ98"/>
<dbReference type="PRINTS" id="PR01713">
    <property type="entry name" value="NUCEPIMERASE"/>
</dbReference>
<gene>
    <name evidence="4" type="ORF">GTU67_07990</name>
</gene>
<dbReference type="Proteomes" id="UP000545386">
    <property type="component" value="Unassembled WGS sequence"/>
</dbReference>
<evidence type="ECO:0000256" key="2">
    <source>
        <dbReference type="ARBA" id="ARBA00007637"/>
    </source>
</evidence>
<protein>
    <submittedName>
        <fullName evidence="4">NAD-dependent epimerase/dehydratase family protein</fullName>
    </submittedName>
</protein>
<evidence type="ECO:0000313" key="5">
    <source>
        <dbReference type="Proteomes" id="UP000545386"/>
    </source>
</evidence>
<comment type="caution">
    <text evidence="4">The sequence shown here is derived from an EMBL/GenBank/DDBJ whole genome shotgun (WGS) entry which is preliminary data.</text>
</comment>
<keyword evidence="5" id="KW-1185">Reference proteome</keyword>
<dbReference type="Gene3D" id="3.40.50.720">
    <property type="entry name" value="NAD(P)-binding Rossmann-like Domain"/>
    <property type="match status" value="1"/>
</dbReference>
<dbReference type="Pfam" id="PF01370">
    <property type="entry name" value="Epimerase"/>
    <property type="match status" value="2"/>
</dbReference>
<comment type="pathway">
    <text evidence="1">Bacterial outer membrane biogenesis; LPS O-antigen biosynthesis.</text>
</comment>
<accession>A0A842HQ98</accession>
<evidence type="ECO:0000313" key="4">
    <source>
        <dbReference type="EMBL" id="MBC2769852.1"/>
    </source>
</evidence>
<feature type="domain" description="NAD-dependent epimerase/dehydratase" evidence="3">
    <location>
        <begin position="172"/>
        <end position="282"/>
    </location>
</feature>
<feature type="domain" description="NAD-dependent epimerase/dehydratase" evidence="3">
    <location>
        <begin position="3"/>
        <end position="134"/>
    </location>
</feature>
<dbReference type="SUPFAM" id="SSF51735">
    <property type="entry name" value="NAD(P)-binding Rossmann-fold domains"/>
    <property type="match status" value="1"/>
</dbReference>
<evidence type="ECO:0000259" key="3">
    <source>
        <dbReference type="Pfam" id="PF01370"/>
    </source>
</evidence>
<comment type="similarity">
    <text evidence="2">Belongs to the NAD(P)-dependent epimerase/dehydratase family.</text>
</comment>
<dbReference type="InterPro" id="IPR036291">
    <property type="entry name" value="NAD(P)-bd_dom_sf"/>
</dbReference>
<dbReference type="RefSeq" id="WP_185779559.1">
    <property type="nucleotide sequence ID" value="NZ_JACJUU010000004.1"/>
</dbReference>
<proteinExistence type="inferred from homology"/>
<dbReference type="EMBL" id="JACJUU010000004">
    <property type="protein sequence ID" value="MBC2769852.1"/>
    <property type="molecule type" value="Genomic_DNA"/>
</dbReference>
<evidence type="ECO:0000256" key="1">
    <source>
        <dbReference type="ARBA" id="ARBA00005125"/>
    </source>
</evidence>
<reference evidence="4 5" key="1">
    <citation type="submission" date="2020-08" db="EMBL/GenBank/DDBJ databases">
        <title>Paraeoetvoesia sp. YC-7-48 draft genome sequence.</title>
        <authorList>
            <person name="Yao L."/>
        </authorList>
    </citation>
    <scope>NUCLEOTIDE SEQUENCE [LARGE SCALE GENOMIC DNA]</scope>
    <source>
        <strain evidence="5">YC-7-48</strain>
    </source>
</reference>
<organism evidence="4 5">
    <name type="scientific">Pusillimonas minor</name>
    <dbReference type="NCBI Taxonomy" id="2697024"/>
    <lineage>
        <taxon>Bacteria</taxon>
        <taxon>Pseudomonadati</taxon>
        <taxon>Pseudomonadota</taxon>
        <taxon>Betaproteobacteria</taxon>
        <taxon>Burkholderiales</taxon>
        <taxon>Alcaligenaceae</taxon>
        <taxon>Pusillimonas</taxon>
    </lineage>
</organism>
<sequence>MNILITGGAGFIGSRLAARLHKHGHRITILDNLSRQVHGDNPEFSADLQKIADCIEGDVCDRILLADLVKHQEVIIHFAAETGTGQSMYAIQHYEHVNIAGTSVLLDILVNEGLGSVRKLVVASSRAVYGEGQYRCSTHGVVYPQARKPELMSVGQFEPICPLCNSIVAVEPTSEEAPFAPTSFYGLTKQVQEQMVLMFANALKIDGIALRYQNVYGPGQSLSNPYTGLLAVFSNLVRKNQDLNVFEDGNESRDFVYIDDVVEATASCVDEKIKGTWTFNVGSGVRTSVLEVAKAVINYFGANAKVNISGDFRVGDIRHNMADISSLKALTGFSPRWSFDDGLHQFLDWASKQDAVDAGFEGSMKELADRGLLGVKKP</sequence>
<dbReference type="PANTHER" id="PTHR43000">
    <property type="entry name" value="DTDP-D-GLUCOSE 4,6-DEHYDRATASE-RELATED"/>
    <property type="match status" value="1"/>
</dbReference>